<accession>A0ABS0LG65</accession>
<dbReference type="InterPro" id="IPR010572">
    <property type="entry name" value="Tail_dom"/>
</dbReference>
<evidence type="ECO:0000313" key="7">
    <source>
        <dbReference type="EMBL" id="MBG9977225.1"/>
    </source>
</evidence>
<dbReference type="RefSeq" id="WP_197103083.1">
    <property type="nucleotide sequence ID" value="NZ_JACCEL010000001.1"/>
</dbReference>
<dbReference type="InterPro" id="IPR038765">
    <property type="entry name" value="Papain-like_cys_pep_sf"/>
</dbReference>
<evidence type="ECO:0000256" key="2">
    <source>
        <dbReference type="ARBA" id="ARBA00022670"/>
    </source>
</evidence>
<keyword evidence="8" id="KW-1185">Reference proteome</keyword>
<dbReference type="PANTHER" id="PTHR47359">
    <property type="entry name" value="PEPTIDOGLYCAN DL-ENDOPEPTIDASE CWLO"/>
    <property type="match status" value="1"/>
</dbReference>
<dbReference type="InterPro" id="IPR000064">
    <property type="entry name" value="NLP_P60_dom"/>
</dbReference>
<dbReference type="Gene3D" id="3.90.1720.10">
    <property type="entry name" value="endopeptidase domain like (from Nostoc punctiforme)"/>
    <property type="match status" value="1"/>
</dbReference>
<feature type="domain" description="NlpC/P60" evidence="6">
    <location>
        <begin position="248"/>
        <end position="380"/>
    </location>
</feature>
<evidence type="ECO:0000256" key="4">
    <source>
        <dbReference type="ARBA" id="ARBA00022807"/>
    </source>
</evidence>
<proteinExistence type="inferred from homology"/>
<evidence type="ECO:0000256" key="5">
    <source>
        <dbReference type="SAM" id="MobiDB-lite"/>
    </source>
</evidence>
<gene>
    <name evidence="7" type="ORF">HYQ42_00375</name>
</gene>
<dbReference type="SUPFAM" id="SSF54001">
    <property type="entry name" value="Cysteine proteinases"/>
    <property type="match status" value="1"/>
</dbReference>
<dbReference type="PANTHER" id="PTHR47359:SF3">
    <property type="entry name" value="NLP_P60 DOMAIN-CONTAINING PROTEIN-RELATED"/>
    <property type="match status" value="1"/>
</dbReference>
<reference evidence="7 8" key="1">
    <citation type="submission" date="2020-07" db="EMBL/GenBank/DDBJ databases">
        <title>Facklamia lactis sp. nov., isolated from raw milk.</title>
        <authorList>
            <person name="Doll E.V."/>
            <person name="Huptas C."/>
            <person name="Staib L."/>
            <person name="Wenning M."/>
            <person name="Scherer S."/>
        </authorList>
    </citation>
    <scope>NUCLEOTIDE SEQUENCE [LARGE SCALE GENOMIC DNA]</scope>
    <source>
        <strain evidence="7 8">DSM 104272</strain>
    </source>
</reference>
<evidence type="ECO:0000259" key="6">
    <source>
        <dbReference type="PROSITE" id="PS51935"/>
    </source>
</evidence>
<keyword evidence="3" id="KW-0378">Hydrolase</keyword>
<dbReference type="PROSITE" id="PS51935">
    <property type="entry name" value="NLPC_P60"/>
    <property type="match status" value="1"/>
</dbReference>
<organism evidence="7 8">
    <name type="scientific">Ruoffia tabacinasalis</name>
    <dbReference type="NCBI Taxonomy" id="87458"/>
    <lineage>
        <taxon>Bacteria</taxon>
        <taxon>Bacillati</taxon>
        <taxon>Bacillota</taxon>
        <taxon>Bacilli</taxon>
        <taxon>Lactobacillales</taxon>
        <taxon>Aerococcaceae</taxon>
        <taxon>Ruoffia</taxon>
    </lineage>
</organism>
<sequence length="380" mass="42530">MIHVYNNKYERIGSISNDTEKGIMYYDDVLTTSIDSALYTFEFKIPKTNTRNSIIAVGNLIEEFTPEGKQTLQVITSIKENTNDKTVFCEDASINMLNGYVDAIEPPKTNEAISYYVNHIIENTGWNLGLVQSEETLKLEFGQQQRRLERILQIAKEFGVEVSFEVDFEAGSPPRMHINFLKERVEDFKGFRVSSDDLLLGIERNVDLYNVITKLKVRGAQQQSVSEGSSDKPNTPEPVKPEPRPEVNTKNNKAIQWAHETGKRRLPYTWGGNGPNGYDCSGFVVAAWRAAGVSIPGRPTTQTMWNQQGPFKRISQSELVPGDLIMYDTGYTWPGDANHVGIYLGDSLSAPNSVIHAGDPVGIVQRANSMSIVGYIRVIQ</sequence>
<dbReference type="Proteomes" id="UP000823401">
    <property type="component" value="Unassembled WGS sequence"/>
</dbReference>
<keyword evidence="4" id="KW-0788">Thiol protease</keyword>
<evidence type="ECO:0000313" key="8">
    <source>
        <dbReference type="Proteomes" id="UP000823401"/>
    </source>
</evidence>
<name>A0ABS0LG65_9LACT</name>
<evidence type="ECO:0000256" key="1">
    <source>
        <dbReference type="ARBA" id="ARBA00007074"/>
    </source>
</evidence>
<dbReference type="InterPro" id="IPR051794">
    <property type="entry name" value="PG_Endopeptidase_C40"/>
</dbReference>
<dbReference type="Pfam" id="PF00877">
    <property type="entry name" value="NLPC_P60"/>
    <property type="match status" value="1"/>
</dbReference>
<keyword evidence="2" id="KW-0645">Protease</keyword>
<evidence type="ECO:0000256" key="3">
    <source>
        <dbReference type="ARBA" id="ARBA00022801"/>
    </source>
</evidence>
<feature type="region of interest" description="Disordered" evidence="5">
    <location>
        <begin position="220"/>
        <end position="249"/>
    </location>
</feature>
<dbReference type="Pfam" id="PF06605">
    <property type="entry name" value="Prophage_tail"/>
    <property type="match status" value="1"/>
</dbReference>
<comment type="caution">
    <text evidence="7">The sequence shown here is derived from an EMBL/GenBank/DDBJ whole genome shotgun (WGS) entry which is preliminary data.</text>
</comment>
<dbReference type="EMBL" id="JACCEL010000001">
    <property type="protein sequence ID" value="MBG9977225.1"/>
    <property type="molecule type" value="Genomic_DNA"/>
</dbReference>
<comment type="similarity">
    <text evidence="1">Belongs to the peptidase C40 family.</text>
</comment>
<protein>
    <submittedName>
        <fullName evidence="7">Phage tail protein</fullName>
    </submittedName>
</protein>